<feature type="region of interest" description="Disordered" evidence="1">
    <location>
        <begin position="1"/>
        <end position="29"/>
    </location>
</feature>
<dbReference type="PROSITE" id="PS50837">
    <property type="entry name" value="NACHT"/>
    <property type="match status" value="1"/>
</dbReference>
<keyword evidence="4" id="KW-1185">Reference proteome</keyword>
<reference evidence="3" key="1">
    <citation type="submission" date="2021-10" db="EMBL/GenBank/DDBJ databases">
        <title>Tropical sea cucumber genome reveals ecological adaptation and Cuvierian tubules defense mechanism.</title>
        <authorList>
            <person name="Chen T."/>
        </authorList>
    </citation>
    <scope>NUCLEOTIDE SEQUENCE</scope>
    <source>
        <strain evidence="3">Nanhai2018</strain>
        <tissue evidence="3">Muscle</tissue>
    </source>
</reference>
<feature type="compositionally biased region" description="Polar residues" evidence="1">
    <location>
        <begin position="1"/>
        <end position="19"/>
    </location>
</feature>
<comment type="caution">
    <text evidence="3">The sequence shown here is derived from an EMBL/GenBank/DDBJ whole genome shotgun (WGS) entry which is preliminary data.</text>
</comment>
<evidence type="ECO:0000313" key="4">
    <source>
        <dbReference type="Proteomes" id="UP001152320"/>
    </source>
</evidence>
<dbReference type="Pfam" id="PF05729">
    <property type="entry name" value="NACHT"/>
    <property type="match status" value="1"/>
</dbReference>
<feature type="domain" description="NACHT" evidence="2">
    <location>
        <begin position="208"/>
        <end position="331"/>
    </location>
</feature>
<name>A0A9Q1CPL9_HOLLE</name>
<dbReference type="Gene3D" id="3.40.50.300">
    <property type="entry name" value="P-loop containing nucleotide triphosphate hydrolases"/>
    <property type="match status" value="1"/>
</dbReference>
<dbReference type="Proteomes" id="UP001152320">
    <property type="component" value="Chromosome 1"/>
</dbReference>
<proteinExistence type="predicted"/>
<sequence length="668" mass="76770">MASVASHTVQHNDPLQCDTNENRAKTEENTPSAFGNFLVDLQSFITLEKAVTLATAFEFKPAEVDNLQRSSHPGYVFIQLLRDKGIINSTDISALIKTLKACNLDGVADDINNAFQKLQLERVVKKELRTQIRAKIVFLQELRRKYRNLYDAVQPIPYIRDRLFCVNRVFVEGGIEYLIVNSTTGKEESWCKLGSYKDIFNNAKVKSDRRILEGEPGFGKSTLALQLVYDWCENLPNGLANKYDLVILLRLKQLGGVGSVFKAIKQFILTKESILNEKDIKDILNESNKVLIILDGFDEYPDRNSDVTCDVKRIIKRDMFQRSDVVLMTRTACLPKATAPQTQRIRLTGFDDNARDEYIRKAVVGNDEEAVKAIKRRLLENPVLADLCQVPLFFVMFAHMSHESEHLQQFKSVTSFFSYMIKCFHHHLKNKMKDENVQGFKSFEEDHSKLDEIAFEGLCKENQQLIWGKGELCKRLGEDFYRQYVSLGILVEENVLDVEPSYSSMVASNLIQEKTEVRFYHKLFCEWYAAHYVSSYASRRNIRFMGNDGTFAKLYHKILGRKDISDMLKGLDPFDLQYVFRFACGLNSDASSKIIEHLKNTENAHRFAVLCILKKEGKINTILDSIRDLCSNRVDISDRDTLLLQRSTIQLLDIATKNEVSIIYLWLL</sequence>
<dbReference type="SUPFAM" id="SSF52540">
    <property type="entry name" value="P-loop containing nucleoside triphosphate hydrolases"/>
    <property type="match status" value="1"/>
</dbReference>
<dbReference type="InterPro" id="IPR007111">
    <property type="entry name" value="NACHT_NTPase"/>
</dbReference>
<dbReference type="OrthoDB" id="120976at2759"/>
<dbReference type="AlphaFoldDB" id="A0A9Q1CPL9"/>
<organism evidence="3 4">
    <name type="scientific">Holothuria leucospilota</name>
    <name type="common">Black long sea cucumber</name>
    <name type="synonym">Mertensiothuria leucospilota</name>
    <dbReference type="NCBI Taxonomy" id="206669"/>
    <lineage>
        <taxon>Eukaryota</taxon>
        <taxon>Metazoa</taxon>
        <taxon>Echinodermata</taxon>
        <taxon>Eleutherozoa</taxon>
        <taxon>Echinozoa</taxon>
        <taxon>Holothuroidea</taxon>
        <taxon>Aspidochirotacea</taxon>
        <taxon>Aspidochirotida</taxon>
        <taxon>Holothuriidae</taxon>
        <taxon>Holothuria</taxon>
    </lineage>
</organism>
<dbReference type="PANTHER" id="PTHR46312">
    <property type="entry name" value="NACHT DOMAIN-CONTAINING PROTEIN"/>
    <property type="match status" value="1"/>
</dbReference>
<evidence type="ECO:0000313" key="3">
    <source>
        <dbReference type="EMBL" id="KAJ8049068.1"/>
    </source>
</evidence>
<dbReference type="PANTHER" id="PTHR46312:SF2">
    <property type="entry name" value="NUCLEOTIDE-BINDING OLIGOMERIZATION DOMAIN-CONTAINING PROTEIN 2-LIKE"/>
    <property type="match status" value="1"/>
</dbReference>
<accession>A0A9Q1CPL9</accession>
<dbReference type="EMBL" id="JAIZAY010000001">
    <property type="protein sequence ID" value="KAJ8049068.1"/>
    <property type="molecule type" value="Genomic_DNA"/>
</dbReference>
<evidence type="ECO:0000256" key="1">
    <source>
        <dbReference type="SAM" id="MobiDB-lite"/>
    </source>
</evidence>
<gene>
    <name evidence="3" type="ORF">HOLleu_01632</name>
</gene>
<evidence type="ECO:0000259" key="2">
    <source>
        <dbReference type="PROSITE" id="PS50837"/>
    </source>
</evidence>
<dbReference type="InterPro" id="IPR027417">
    <property type="entry name" value="P-loop_NTPase"/>
</dbReference>
<protein>
    <submittedName>
        <fullName evidence="3">NLR family CARD domain-containing protein 4</fullName>
    </submittedName>
</protein>